<accession>A0AAD5WMM2</accession>
<keyword evidence="3" id="KW-1185">Reference proteome</keyword>
<organism evidence="2 3">
    <name type="scientific">Parelaphostrongylus tenuis</name>
    <name type="common">Meningeal worm</name>
    <dbReference type="NCBI Taxonomy" id="148309"/>
    <lineage>
        <taxon>Eukaryota</taxon>
        <taxon>Metazoa</taxon>
        <taxon>Ecdysozoa</taxon>
        <taxon>Nematoda</taxon>
        <taxon>Chromadorea</taxon>
        <taxon>Rhabditida</taxon>
        <taxon>Rhabditina</taxon>
        <taxon>Rhabditomorpha</taxon>
        <taxon>Strongyloidea</taxon>
        <taxon>Metastrongylidae</taxon>
        <taxon>Parelaphostrongylus</taxon>
    </lineage>
</organism>
<feature type="region of interest" description="Disordered" evidence="1">
    <location>
        <begin position="1"/>
        <end position="20"/>
    </location>
</feature>
<dbReference type="AlphaFoldDB" id="A0AAD5WMM2"/>
<gene>
    <name evidence="2" type="ORF">KIN20_037945</name>
</gene>
<evidence type="ECO:0000313" key="3">
    <source>
        <dbReference type="Proteomes" id="UP001196413"/>
    </source>
</evidence>
<proteinExistence type="predicted"/>
<sequence length="83" mass="9405">MIQVRDAVKKRDLESNDKKQSILRRGKCPIKSQLVDEDGSNSLTWHWHSKCSKSVHSELSSVCRESIEKLSTGPSRARKANLV</sequence>
<dbReference type="EMBL" id="JAHQIW010007490">
    <property type="protein sequence ID" value="KAJ1374843.1"/>
    <property type="molecule type" value="Genomic_DNA"/>
</dbReference>
<evidence type="ECO:0000256" key="1">
    <source>
        <dbReference type="SAM" id="MobiDB-lite"/>
    </source>
</evidence>
<reference evidence="2" key="1">
    <citation type="submission" date="2021-06" db="EMBL/GenBank/DDBJ databases">
        <title>Parelaphostrongylus tenuis whole genome reference sequence.</title>
        <authorList>
            <person name="Garwood T.J."/>
            <person name="Larsen P.A."/>
            <person name="Fountain-Jones N.M."/>
            <person name="Garbe J.R."/>
            <person name="Macchietto M.G."/>
            <person name="Kania S.A."/>
            <person name="Gerhold R.W."/>
            <person name="Richards J.E."/>
            <person name="Wolf T.M."/>
        </authorList>
    </citation>
    <scope>NUCLEOTIDE SEQUENCE</scope>
    <source>
        <strain evidence="2">MNPRO001-30</strain>
        <tissue evidence="2">Meninges</tissue>
    </source>
</reference>
<name>A0AAD5WMM2_PARTN</name>
<evidence type="ECO:0000313" key="2">
    <source>
        <dbReference type="EMBL" id="KAJ1374843.1"/>
    </source>
</evidence>
<protein>
    <submittedName>
        <fullName evidence="2">Uncharacterized protein</fullName>
    </submittedName>
</protein>
<dbReference type="Proteomes" id="UP001196413">
    <property type="component" value="Unassembled WGS sequence"/>
</dbReference>
<comment type="caution">
    <text evidence="2">The sequence shown here is derived from an EMBL/GenBank/DDBJ whole genome shotgun (WGS) entry which is preliminary data.</text>
</comment>